<feature type="transmembrane region" description="Helical" evidence="1">
    <location>
        <begin position="7"/>
        <end position="25"/>
    </location>
</feature>
<gene>
    <name evidence="3" type="ORF">SAMN02745134_02484</name>
</gene>
<dbReference type="STRING" id="1121291.SAMN02745134_02484"/>
<dbReference type="InterPro" id="IPR032250">
    <property type="entry name" value="DUF4825"/>
</dbReference>
<dbReference type="AlphaFoldDB" id="A0A1W1XNX9"/>
<evidence type="ECO:0000259" key="2">
    <source>
        <dbReference type="Pfam" id="PF16107"/>
    </source>
</evidence>
<dbReference type="EMBL" id="FWXH01000009">
    <property type="protein sequence ID" value="SMC25562.1"/>
    <property type="molecule type" value="Genomic_DNA"/>
</dbReference>
<accession>A0A1W1XNX9</accession>
<keyword evidence="1" id="KW-0812">Transmembrane</keyword>
<keyword evidence="4" id="KW-1185">Reference proteome</keyword>
<proteinExistence type="predicted"/>
<evidence type="ECO:0000313" key="3">
    <source>
        <dbReference type="EMBL" id="SMC25562.1"/>
    </source>
</evidence>
<evidence type="ECO:0000313" key="4">
    <source>
        <dbReference type="Proteomes" id="UP000192468"/>
    </source>
</evidence>
<dbReference type="RefSeq" id="WP_084116308.1">
    <property type="nucleotide sequence ID" value="NZ_FWXH01000009.1"/>
</dbReference>
<dbReference type="Proteomes" id="UP000192468">
    <property type="component" value="Unassembled WGS sequence"/>
</dbReference>
<dbReference type="Pfam" id="PF16107">
    <property type="entry name" value="DUF4825"/>
    <property type="match status" value="1"/>
</dbReference>
<evidence type="ECO:0000256" key="1">
    <source>
        <dbReference type="SAM" id="Phobius"/>
    </source>
</evidence>
<protein>
    <recommendedName>
        <fullName evidence="2">DUF4825 domain-containing protein</fullName>
    </recommendedName>
</protein>
<feature type="domain" description="DUF4825" evidence="2">
    <location>
        <begin position="49"/>
        <end position="132"/>
    </location>
</feature>
<name>A0A1W1XNX9_9CLOT</name>
<organism evidence="3 4">
    <name type="scientific">Clostridium acidisoli DSM 12555</name>
    <dbReference type="NCBI Taxonomy" id="1121291"/>
    <lineage>
        <taxon>Bacteria</taxon>
        <taxon>Bacillati</taxon>
        <taxon>Bacillota</taxon>
        <taxon>Clostridia</taxon>
        <taxon>Eubacteriales</taxon>
        <taxon>Clostridiaceae</taxon>
        <taxon>Clostridium</taxon>
    </lineage>
</organism>
<sequence>MRKRNYVIIFLFIIVVLGVIIFKIYPSPKTSELTNTSTLDATTQDFSVLLPYKSKYMGNNSSIININNNLPLSEIKKSFYLNPDTLTVEINYAEASKNINYKKLKQCIIYNSTSNFVLINNLQTIKINFTDKTFTLSRNSLEKWYGKNLLELQNVNNFKSQVQNKLNDENYVDKFMQEVVDK</sequence>
<keyword evidence="1" id="KW-1133">Transmembrane helix</keyword>
<reference evidence="3 4" key="1">
    <citation type="submission" date="2017-04" db="EMBL/GenBank/DDBJ databases">
        <authorList>
            <person name="Afonso C.L."/>
            <person name="Miller P.J."/>
            <person name="Scott M.A."/>
            <person name="Spackman E."/>
            <person name="Goraichik I."/>
            <person name="Dimitrov K.M."/>
            <person name="Suarez D.L."/>
            <person name="Swayne D.E."/>
        </authorList>
    </citation>
    <scope>NUCLEOTIDE SEQUENCE [LARGE SCALE GENOMIC DNA]</scope>
    <source>
        <strain evidence="3 4">DSM 12555</strain>
    </source>
</reference>
<dbReference type="OrthoDB" id="2437505at2"/>
<keyword evidence="1" id="KW-0472">Membrane</keyword>